<reference evidence="1 2" key="1">
    <citation type="submission" date="2024-07" db="EMBL/GenBank/DDBJ databases">
        <authorList>
            <person name="Akdeniz Z."/>
        </authorList>
    </citation>
    <scope>NUCLEOTIDE SEQUENCE [LARGE SCALE GENOMIC DNA]</scope>
</reference>
<dbReference type="Proteomes" id="UP001642409">
    <property type="component" value="Unassembled WGS sequence"/>
</dbReference>
<protein>
    <submittedName>
        <fullName evidence="1">Uncharacterized protein</fullName>
    </submittedName>
</protein>
<comment type="caution">
    <text evidence="1">The sequence shown here is derived from an EMBL/GenBank/DDBJ whole genome shotgun (WGS) entry which is preliminary data.</text>
</comment>
<evidence type="ECO:0000313" key="1">
    <source>
        <dbReference type="EMBL" id="CAL5980997.1"/>
    </source>
</evidence>
<sequence>MSQSYLMNASISDVFTSQIFTQNTSSPLMSSKVMDNTEKLLDQLKTIDFKQSLNIFCFAIQNFSQIAQLVAQLAIQKSQLVSVQSGSQLVINNDLQEFQWHLPQQIAKKHGEIDVSLNLSQVITNQMYFNEYYQIFKKSCKLQQEEQPRDQVCLLKFTCVQQDDVITNINLIYCNSGDSSLLVQQIAYKLHCFDWEELNRYKQFITSKQMVDGQDDFDLITKSQTVKSTQQYNWIKKIIVKHAGIYIANTENIIQKMSQTRTEFDFEEPNKARIFHNDQILKNFNLKSDLYYTISQPNDVIELLSESQLLLKLNLKLNFTTIDFELKEYCEKLKPASFTNSDPRLSQVTDLISRNQTLIKQMYKRLVQSERVYNAQLSQEQQTRQQQADHLLSILNQQDQYTQIFMKQQKEDLKYQNALNELAYQNQLLEIDPLNFKSLNELIHSFINTSKKQIVENESKCVDRDVRRAIDSQVRTLEVLKNKYAELVDGCNTLQFQYFEVKKELQKAPKRTNSIGVVNTSEIKPLIKQLTNYVKNVQITDFLDTEQKKTLFKLRGIEQKIIEINASGMNLNPEIHEQLKLFRETAEEFMDQKDLGWARIKDVGVKMDARV</sequence>
<organism evidence="1 2">
    <name type="scientific">Hexamita inflata</name>
    <dbReference type="NCBI Taxonomy" id="28002"/>
    <lineage>
        <taxon>Eukaryota</taxon>
        <taxon>Metamonada</taxon>
        <taxon>Diplomonadida</taxon>
        <taxon>Hexamitidae</taxon>
        <taxon>Hexamitinae</taxon>
        <taxon>Hexamita</taxon>
    </lineage>
</organism>
<dbReference type="EMBL" id="CAXDID020000013">
    <property type="protein sequence ID" value="CAL5980997.1"/>
    <property type="molecule type" value="Genomic_DNA"/>
</dbReference>
<gene>
    <name evidence="1" type="ORF">HINF_LOCUS6435</name>
</gene>
<name>A0ABP1GWY8_9EUKA</name>
<proteinExistence type="predicted"/>
<evidence type="ECO:0000313" key="2">
    <source>
        <dbReference type="Proteomes" id="UP001642409"/>
    </source>
</evidence>
<accession>A0ABP1GWY8</accession>
<keyword evidence="2" id="KW-1185">Reference proteome</keyword>